<dbReference type="EC" id="2.6.1.-" evidence="6"/>
<dbReference type="GO" id="GO:0006520">
    <property type="term" value="P:amino acid metabolic process"/>
    <property type="evidence" value="ECO:0007669"/>
    <property type="project" value="InterPro"/>
</dbReference>
<evidence type="ECO:0000256" key="4">
    <source>
        <dbReference type="ARBA" id="ARBA00022679"/>
    </source>
</evidence>
<dbReference type="Proteomes" id="UP000198877">
    <property type="component" value="Unassembled WGS sequence"/>
</dbReference>
<dbReference type="InterPro" id="IPR050596">
    <property type="entry name" value="AspAT/PAT-like"/>
</dbReference>
<dbReference type="InterPro" id="IPR004838">
    <property type="entry name" value="NHTrfase_class1_PyrdxlP-BS"/>
</dbReference>
<dbReference type="PANTHER" id="PTHR46383">
    <property type="entry name" value="ASPARTATE AMINOTRANSFERASE"/>
    <property type="match status" value="1"/>
</dbReference>
<proteinExistence type="inferred from homology"/>
<dbReference type="SUPFAM" id="SSF53383">
    <property type="entry name" value="PLP-dependent transferases"/>
    <property type="match status" value="1"/>
</dbReference>
<organism evidence="8 9">
    <name type="scientific">Microbacterium azadirachtae</name>
    <dbReference type="NCBI Taxonomy" id="582680"/>
    <lineage>
        <taxon>Bacteria</taxon>
        <taxon>Bacillati</taxon>
        <taxon>Actinomycetota</taxon>
        <taxon>Actinomycetes</taxon>
        <taxon>Micrococcales</taxon>
        <taxon>Microbacteriaceae</taxon>
        <taxon>Microbacterium</taxon>
    </lineage>
</organism>
<dbReference type="Pfam" id="PF00155">
    <property type="entry name" value="Aminotran_1_2"/>
    <property type="match status" value="1"/>
</dbReference>
<evidence type="ECO:0000256" key="2">
    <source>
        <dbReference type="ARBA" id="ARBA00007441"/>
    </source>
</evidence>
<keyword evidence="3 6" id="KW-0032">Aminotransferase</keyword>
<dbReference type="FunFam" id="3.40.640.10:FF:000033">
    <property type="entry name" value="Aspartate aminotransferase"/>
    <property type="match status" value="1"/>
</dbReference>
<dbReference type="CDD" id="cd00609">
    <property type="entry name" value="AAT_like"/>
    <property type="match status" value="1"/>
</dbReference>
<feature type="domain" description="Aminotransferase class I/classII large" evidence="7">
    <location>
        <begin position="23"/>
        <end position="366"/>
    </location>
</feature>
<evidence type="ECO:0000313" key="8">
    <source>
        <dbReference type="EMBL" id="SFR37601.1"/>
    </source>
</evidence>
<dbReference type="RefSeq" id="WP_091476960.1">
    <property type="nucleotide sequence ID" value="NZ_FNGQ01000001.1"/>
</dbReference>
<protein>
    <recommendedName>
        <fullName evidence="6">Aminotransferase</fullName>
        <ecNumber evidence="6">2.6.1.-</ecNumber>
    </recommendedName>
</protein>
<dbReference type="PROSITE" id="PS00105">
    <property type="entry name" value="AA_TRANSFER_CLASS_1"/>
    <property type="match status" value="1"/>
</dbReference>
<dbReference type="PANTHER" id="PTHR46383:SF1">
    <property type="entry name" value="ASPARTATE AMINOTRANSFERASE"/>
    <property type="match status" value="1"/>
</dbReference>
<dbReference type="InterPro" id="IPR015422">
    <property type="entry name" value="PyrdxlP-dep_Trfase_small"/>
</dbReference>
<dbReference type="InterPro" id="IPR004839">
    <property type="entry name" value="Aminotransferase_I/II_large"/>
</dbReference>
<comment type="similarity">
    <text evidence="2 6">Belongs to the class-I pyridoxal-phosphate-dependent aminotransferase family.</text>
</comment>
<dbReference type="EMBL" id="FOYR01000001">
    <property type="protein sequence ID" value="SFR37601.1"/>
    <property type="molecule type" value="Genomic_DNA"/>
</dbReference>
<accession>A0A1I6G641</accession>
<evidence type="ECO:0000256" key="6">
    <source>
        <dbReference type="RuleBase" id="RU000481"/>
    </source>
</evidence>
<dbReference type="Gene3D" id="3.90.1150.10">
    <property type="entry name" value="Aspartate Aminotransferase, domain 1"/>
    <property type="match status" value="1"/>
</dbReference>
<dbReference type="Gene3D" id="3.40.640.10">
    <property type="entry name" value="Type I PLP-dependent aspartate aminotransferase-like (Major domain)"/>
    <property type="match status" value="1"/>
</dbReference>
<evidence type="ECO:0000256" key="5">
    <source>
        <dbReference type="ARBA" id="ARBA00022898"/>
    </source>
</evidence>
<evidence type="ECO:0000313" key="9">
    <source>
        <dbReference type="Proteomes" id="UP000198877"/>
    </source>
</evidence>
<gene>
    <name evidence="8" type="ORF">SAMN04488591_0794</name>
</gene>
<keyword evidence="4 6" id="KW-0808">Transferase</keyword>
<dbReference type="InterPro" id="IPR015421">
    <property type="entry name" value="PyrdxlP-dep_Trfase_major"/>
</dbReference>
<evidence type="ECO:0000256" key="3">
    <source>
        <dbReference type="ARBA" id="ARBA00022576"/>
    </source>
</evidence>
<name>A0A1I6G641_9MICO</name>
<dbReference type="GO" id="GO:0008483">
    <property type="term" value="F:transaminase activity"/>
    <property type="evidence" value="ECO:0007669"/>
    <property type="project" value="UniProtKB-KW"/>
</dbReference>
<evidence type="ECO:0000259" key="7">
    <source>
        <dbReference type="Pfam" id="PF00155"/>
    </source>
</evidence>
<reference evidence="9" key="1">
    <citation type="submission" date="2016-10" db="EMBL/GenBank/DDBJ databases">
        <authorList>
            <person name="Varghese N."/>
            <person name="Submissions S."/>
        </authorList>
    </citation>
    <scope>NUCLEOTIDE SEQUENCE [LARGE SCALE GENOMIC DNA]</scope>
    <source>
        <strain evidence="9">CL127</strain>
    </source>
</reference>
<evidence type="ECO:0000256" key="1">
    <source>
        <dbReference type="ARBA" id="ARBA00001933"/>
    </source>
</evidence>
<sequence length="392" mass="41408">MVTISPTSALRARAAELRAAGRNVLDLSLGELDFATPTHIVEAAVAAATRIESHHYGPTGGDSALRDAIADRVSARLAHPAAAENVAVTNGAKQALYNTFRALLQPGDEVLIPAPYWVTFPSSVELAQGVPVIVAPHAGSFKPTVEELEGARTDSTRVLLLCSPHNPTGAVFDAAELRAILEWALEHGIWVVADETYVELAYADVPAPAQLREQIQSRLVTVSSVSKSFAMTGWRVGWMAGPSEVVERGIAVQSHTTSSVNRVAQAAAIAALAGPDVTAGFRNALQRRLEVCREALEPLGMFSSPPDGGFYVFADVSRYGTDVAVAARLLEAGVVVVPGSSFGAPGHIRISYAISDDQLRHGLDQISDVFASHPSPYGAALAREAHPSNTED</sequence>
<dbReference type="GO" id="GO:0030170">
    <property type="term" value="F:pyridoxal phosphate binding"/>
    <property type="evidence" value="ECO:0007669"/>
    <property type="project" value="InterPro"/>
</dbReference>
<dbReference type="AlphaFoldDB" id="A0A1I6G641"/>
<comment type="cofactor">
    <cofactor evidence="1 6">
        <name>pyridoxal 5'-phosphate</name>
        <dbReference type="ChEBI" id="CHEBI:597326"/>
    </cofactor>
</comment>
<keyword evidence="5" id="KW-0663">Pyridoxal phosphate</keyword>
<dbReference type="InterPro" id="IPR015424">
    <property type="entry name" value="PyrdxlP-dep_Trfase"/>
</dbReference>